<keyword evidence="3 5" id="KW-1133">Transmembrane helix</keyword>
<dbReference type="AlphaFoldDB" id="A0ABD5WI96"/>
<dbReference type="InterPro" id="IPR050638">
    <property type="entry name" value="AA-Vitamin_Transporters"/>
</dbReference>
<evidence type="ECO:0000313" key="8">
    <source>
        <dbReference type="Proteomes" id="UP001596407"/>
    </source>
</evidence>
<evidence type="ECO:0000256" key="5">
    <source>
        <dbReference type="SAM" id="Phobius"/>
    </source>
</evidence>
<feature type="domain" description="EamA" evidence="6">
    <location>
        <begin position="153"/>
        <end position="288"/>
    </location>
</feature>
<dbReference type="RefSeq" id="WP_276281833.1">
    <property type="nucleotide sequence ID" value="NZ_CP119809.1"/>
</dbReference>
<keyword evidence="2 5" id="KW-0812">Transmembrane</keyword>
<dbReference type="PANTHER" id="PTHR32322">
    <property type="entry name" value="INNER MEMBRANE TRANSPORTER"/>
    <property type="match status" value="1"/>
</dbReference>
<evidence type="ECO:0000256" key="2">
    <source>
        <dbReference type="ARBA" id="ARBA00022692"/>
    </source>
</evidence>
<feature type="transmembrane region" description="Helical" evidence="5">
    <location>
        <begin position="215"/>
        <end position="235"/>
    </location>
</feature>
<protein>
    <submittedName>
        <fullName evidence="7">DMT family transporter</fullName>
    </submittedName>
</protein>
<organism evidence="7 8">
    <name type="scientific">Halorussus caseinilyticus</name>
    <dbReference type="NCBI Taxonomy" id="3034025"/>
    <lineage>
        <taxon>Archaea</taxon>
        <taxon>Methanobacteriati</taxon>
        <taxon>Methanobacteriota</taxon>
        <taxon>Stenosarchaea group</taxon>
        <taxon>Halobacteria</taxon>
        <taxon>Halobacteriales</taxon>
        <taxon>Haladaptataceae</taxon>
        <taxon>Halorussus</taxon>
    </lineage>
</organism>
<feature type="transmembrane region" description="Helical" evidence="5">
    <location>
        <begin position="32"/>
        <end position="54"/>
    </location>
</feature>
<dbReference type="GeneID" id="79303059"/>
<evidence type="ECO:0000256" key="3">
    <source>
        <dbReference type="ARBA" id="ARBA00022989"/>
    </source>
</evidence>
<dbReference type="Gene3D" id="1.10.3730.20">
    <property type="match status" value="1"/>
</dbReference>
<comment type="subcellular location">
    <subcellularLocation>
        <location evidence="1">Membrane</location>
        <topology evidence="1">Multi-pass membrane protein</topology>
    </subcellularLocation>
</comment>
<name>A0ABD5WI96_9EURY</name>
<feature type="transmembrane region" description="Helical" evidence="5">
    <location>
        <begin position="184"/>
        <end position="203"/>
    </location>
</feature>
<dbReference type="Proteomes" id="UP001596407">
    <property type="component" value="Unassembled WGS sequence"/>
</dbReference>
<feature type="domain" description="EamA" evidence="6">
    <location>
        <begin position="8"/>
        <end position="139"/>
    </location>
</feature>
<evidence type="ECO:0000313" key="7">
    <source>
        <dbReference type="EMBL" id="MFC7080322.1"/>
    </source>
</evidence>
<evidence type="ECO:0000256" key="1">
    <source>
        <dbReference type="ARBA" id="ARBA00004141"/>
    </source>
</evidence>
<gene>
    <name evidence="7" type="ORF">ACFQJ6_09550</name>
</gene>
<feature type="transmembrane region" description="Helical" evidence="5">
    <location>
        <begin position="66"/>
        <end position="87"/>
    </location>
</feature>
<dbReference type="SUPFAM" id="SSF103481">
    <property type="entry name" value="Multidrug resistance efflux transporter EmrE"/>
    <property type="match status" value="2"/>
</dbReference>
<evidence type="ECO:0000256" key="4">
    <source>
        <dbReference type="ARBA" id="ARBA00023136"/>
    </source>
</evidence>
<reference evidence="7 8" key="1">
    <citation type="journal article" date="2019" name="Int. J. Syst. Evol. Microbiol.">
        <title>The Global Catalogue of Microorganisms (GCM) 10K type strain sequencing project: providing services to taxonomists for standard genome sequencing and annotation.</title>
        <authorList>
            <consortium name="The Broad Institute Genomics Platform"/>
            <consortium name="The Broad Institute Genome Sequencing Center for Infectious Disease"/>
            <person name="Wu L."/>
            <person name="Ma J."/>
        </authorList>
    </citation>
    <scope>NUCLEOTIDE SEQUENCE [LARGE SCALE GENOMIC DNA]</scope>
    <source>
        <strain evidence="7 8">DT72</strain>
    </source>
</reference>
<sequence>MSRARDIAAFLLMALLFGGAFPAIEVGLRSLPPLLLAGVRYGVSGALLLGYALVRTDDWRPRVRADFAAVLAGGVFFIGGSGLTFVGQQYTTAGTAAVVFSAIPILTVVVGHVLLPGERVSRRGAVGLVVGVVGVAIVVRPESGGSKLGAGLVGEVLVFLAALSVTLGTVLVRRSDPPMPVVALTGWSMVLGAVIQVALGVAVGESFASARFDPAAVLALAYLAVLASGVGFVVYFDLLSRVGPLEVNLVSYLVPVVSVVVGWVLLGEPVSPSTLAGFGVIVAGFALLKDRELAAELAKYRGAAR</sequence>
<keyword evidence="8" id="KW-1185">Reference proteome</keyword>
<feature type="transmembrane region" description="Helical" evidence="5">
    <location>
        <begin position="152"/>
        <end position="172"/>
    </location>
</feature>
<dbReference type="EMBL" id="JBHSZH010000005">
    <property type="protein sequence ID" value="MFC7080322.1"/>
    <property type="molecule type" value="Genomic_DNA"/>
</dbReference>
<comment type="caution">
    <text evidence="7">The sequence shown here is derived from an EMBL/GenBank/DDBJ whole genome shotgun (WGS) entry which is preliminary data.</text>
</comment>
<feature type="transmembrane region" description="Helical" evidence="5">
    <location>
        <begin position="124"/>
        <end position="140"/>
    </location>
</feature>
<accession>A0ABD5WI96</accession>
<proteinExistence type="predicted"/>
<evidence type="ECO:0000259" key="6">
    <source>
        <dbReference type="Pfam" id="PF00892"/>
    </source>
</evidence>
<feature type="transmembrane region" description="Helical" evidence="5">
    <location>
        <begin position="247"/>
        <end position="266"/>
    </location>
</feature>
<dbReference type="PANTHER" id="PTHR32322:SF2">
    <property type="entry name" value="EAMA DOMAIN-CONTAINING PROTEIN"/>
    <property type="match status" value="1"/>
</dbReference>
<dbReference type="Pfam" id="PF00892">
    <property type="entry name" value="EamA"/>
    <property type="match status" value="2"/>
</dbReference>
<dbReference type="InterPro" id="IPR037185">
    <property type="entry name" value="EmrE-like"/>
</dbReference>
<feature type="transmembrane region" description="Helical" evidence="5">
    <location>
        <begin position="93"/>
        <end position="115"/>
    </location>
</feature>
<dbReference type="GO" id="GO:0016020">
    <property type="term" value="C:membrane"/>
    <property type="evidence" value="ECO:0007669"/>
    <property type="project" value="UniProtKB-SubCell"/>
</dbReference>
<feature type="transmembrane region" description="Helical" evidence="5">
    <location>
        <begin position="272"/>
        <end position="288"/>
    </location>
</feature>
<keyword evidence="4 5" id="KW-0472">Membrane</keyword>
<dbReference type="InterPro" id="IPR000620">
    <property type="entry name" value="EamA_dom"/>
</dbReference>